<evidence type="ECO:0000256" key="1">
    <source>
        <dbReference type="SAM" id="SignalP"/>
    </source>
</evidence>
<dbReference type="Pfam" id="PF11306">
    <property type="entry name" value="DUF3108"/>
    <property type="match status" value="1"/>
</dbReference>
<organism evidence="2 3">
    <name type="scientific">Salinarimonas soli</name>
    <dbReference type="NCBI Taxonomy" id="1638099"/>
    <lineage>
        <taxon>Bacteria</taxon>
        <taxon>Pseudomonadati</taxon>
        <taxon>Pseudomonadota</taxon>
        <taxon>Alphaproteobacteria</taxon>
        <taxon>Hyphomicrobiales</taxon>
        <taxon>Salinarimonadaceae</taxon>
        <taxon>Salinarimonas</taxon>
    </lineage>
</organism>
<keyword evidence="3" id="KW-1185">Reference proteome</keyword>
<reference evidence="2 3" key="1">
    <citation type="submission" date="2019-09" db="EMBL/GenBank/DDBJ databases">
        <title>Salinarimonas rosea gen. nov., sp. nov., a new member of the a-2 subgroup of the Proteobacteria.</title>
        <authorList>
            <person name="Liu J."/>
        </authorList>
    </citation>
    <scope>NUCLEOTIDE SEQUENCE [LARGE SCALE GENOMIC DNA]</scope>
    <source>
        <strain evidence="2 3">BN140002</strain>
    </source>
</reference>
<feature type="chain" id="PRO_5022963585" evidence="1">
    <location>
        <begin position="25"/>
        <end position="277"/>
    </location>
</feature>
<comment type="caution">
    <text evidence="2">The sequence shown here is derived from an EMBL/GenBank/DDBJ whole genome shotgun (WGS) entry which is preliminary data.</text>
</comment>
<dbReference type="RefSeq" id="WP_149817647.1">
    <property type="nucleotide sequence ID" value="NZ_VUOA01000020.1"/>
</dbReference>
<evidence type="ECO:0000313" key="3">
    <source>
        <dbReference type="Proteomes" id="UP000323142"/>
    </source>
</evidence>
<name>A0A5B2VCB7_9HYPH</name>
<proteinExistence type="predicted"/>
<accession>A0A5B2VCB7</accession>
<gene>
    <name evidence="2" type="ORF">F0L46_11620</name>
</gene>
<dbReference type="AlphaFoldDB" id="A0A5B2VCB7"/>
<dbReference type="InterPro" id="IPR021457">
    <property type="entry name" value="DUF3108"/>
</dbReference>
<reference evidence="2 3" key="2">
    <citation type="submission" date="2019-09" db="EMBL/GenBank/DDBJ databases">
        <authorList>
            <person name="Jin C."/>
        </authorList>
    </citation>
    <scope>NUCLEOTIDE SEQUENCE [LARGE SCALE GENOMIC DNA]</scope>
    <source>
        <strain evidence="2 3">BN140002</strain>
    </source>
</reference>
<feature type="signal peptide" evidence="1">
    <location>
        <begin position="1"/>
        <end position="24"/>
    </location>
</feature>
<sequence>MRSSARLAAVLLALGATAFAPATAATFSADYGIYLAGLPIGEADVASTIEGDRYKLDVNAKLTGLVGLFVNGRGAATSTGSVSNGRVMPASFAVTSRNSSESRTVRMGLSSGNVAAVDITPPLDVKEDRVPVVDAHRRGIVDPVSALIMPMAAGEPLSPAQCARTIPVFDGASRFNIVLSYEGTRAVEKPGFKGDVLVCKVRWVPIAGHRPDKAAVKFMAENRNMSVWLAPLEGTRVLAPLRIAVETMVGMSVVEASRWELSPASTASVRRPVRAKN</sequence>
<dbReference type="Proteomes" id="UP000323142">
    <property type="component" value="Unassembled WGS sequence"/>
</dbReference>
<dbReference type="EMBL" id="VUOA01000020">
    <property type="protein sequence ID" value="KAA2237103.1"/>
    <property type="molecule type" value="Genomic_DNA"/>
</dbReference>
<dbReference type="OrthoDB" id="7630100at2"/>
<protein>
    <submittedName>
        <fullName evidence="2">DUF3108 domain-containing protein</fullName>
    </submittedName>
</protein>
<keyword evidence="1" id="KW-0732">Signal</keyword>
<evidence type="ECO:0000313" key="2">
    <source>
        <dbReference type="EMBL" id="KAA2237103.1"/>
    </source>
</evidence>